<name>A0A6N1X6S0_9BURK</name>
<evidence type="ECO:0000256" key="2">
    <source>
        <dbReference type="ARBA" id="ARBA00022448"/>
    </source>
</evidence>
<keyword evidence="5 9" id="KW-0812">Transmembrane</keyword>
<evidence type="ECO:0000313" key="12">
    <source>
        <dbReference type="Proteomes" id="UP000509579"/>
    </source>
</evidence>
<keyword evidence="7 9" id="KW-0472">Membrane</keyword>
<evidence type="ECO:0000259" key="10">
    <source>
        <dbReference type="Pfam" id="PF04290"/>
    </source>
</evidence>
<dbReference type="KEGG" id="aant:HUK68_11835"/>
<dbReference type="AlphaFoldDB" id="A0A6N1X6S0"/>
<feature type="domain" description="Tripartite ATP-independent periplasmic transporters DctQ component" evidence="10">
    <location>
        <begin position="23"/>
        <end position="152"/>
    </location>
</feature>
<keyword evidence="2 9" id="KW-0813">Transport</keyword>
<feature type="transmembrane region" description="Helical" evidence="9">
    <location>
        <begin position="12"/>
        <end position="35"/>
    </location>
</feature>
<evidence type="ECO:0000256" key="6">
    <source>
        <dbReference type="ARBA" id="ARBA00022989"/>
    </source>
</evidence>
<evidence type="ECO:0000256" key="5">
    <source>
        <dbReference type="ARBA" id="ARBA00022692"/>
    </source>
</evidence>
<feature type="transmembrane region" description="Helical" evidence="9">
    <location>
        <begin position="47"/>
        <end position="65"/>
    </location>
</feature>
<evidence type="ECO:0000256" key="4">
    <source>
        <dbReference type="ARBA" id="ARBA00022519"/>
    </source>
</evidence>
<dbReference type="PANTHER" id="PTHR35011">
    <property type="entry name" value="2,3-DIKETO-L-GULONATE TRAP TRANSPORTER SMALL PERMEASE PROTEIN YIAM"/>
    <property type="match status" value="1"/>
</dbReference>
<evidence type="ECO:0000256" key="8">
    <source>
        <dbReference type="ARBA" id="ARBA00038436"/>
    </source>
</evidence>
<reference evidence="11 12" key="1">
    <citation type="submission" date="2020-06" db="EMBL/GenBank/DDBJ databases">
        <title>Acidovorax antarctica sp. nov., isolated from Corinth ice sheet soil, Antarctic Fields Peninsula.</title>
        <authorList>
            <person name="Xu Q."/>
            <person name="Peng F."/>
        </authorList>
    </citation>
    <scope>NUCLEOTIDE SEQUENCE [LARGE SCALE GENOMIC DNA]</scope>
    <source>
        <strain evidence="11 12">16-35-5</strain>
    </source>
</reference>
<dbReference type="Proteomes" id="UP000509579">
    <property type="component" value="Chromosome"/>
</dbReference>
<gene>
    <name evidence="11" type="ORF">HUK68_11835</name>
</gene>
<keyword evidence="6 9" id="KW-1133">Transmembrane helix</keyword>
<keyword evidence="4 9" id="KW-0997">Cell inner membrane</keyword>
<proteinExistence type="inferred from homology"/>
<protein>
    <recommendedName>
        <fullName evidence="9">TRAP transporter small permease protein</fullName>
    </recommendedName>
</protein>
<dbReference type="Pfam" id="PF04290">
    <property type="entry name" value="DctQ"/>
    <property type="match status" value="1"/>
</dbReference>
<evidence type="ECO:0000256" key="3">
    <source>
        <dbReference type="ARBA" id="ARBA00022475"/>
    </source>
</evidence>
<sequence>MNLWIDRACRGLEAVIAAMLAFMVVLVFGNVVLRYLFNSGITVSEEVSRWLFIWMTFLGAIVALREHGHLGVDMVVQRLPAWAKKLCLALGHVLMLFILWLLLQGSLAQTRINWDVTAPTTGASMAIVYLSCVVFAVCAGFLLLLDLWRLLTGQLDENELVMVQESEEAVQLQQILAAEAGELPAAAAHVRKGEK</sequence>
<dbReference type="GO" id="GO:0005886">
    <property type="term" value="C:plasma membrane"/>
    <property type="evidence" value="ECO:0007669"/>
    <property type="project" value="UniProtKB-SubCell"/>
</dbReference>
<feature type="transmembrane region" description="Helical" evidence="9">
    <location>
        <begin position="86"/>
        <end position="103"/>
    </location>
</feature>
<organism evidence="11 12">
    <name type="scientific">Comamonas antarctica</name>
    <dbReference type="NCBI Taxonomy" id="2743470"/>
    <lineage>
        <taxon>Bacteria</taxon>
        <taxon>Pseudomonadati</taxon>
        <taxon>Pseudomonadota</taxon>
        <taxon>Betaproteobacteria</taxon>
        <taxon>Burkholderiales</taxon>
        <taxon>Comamonadaceae</taxon>
        <taxon>Comamonas</taxon>
    </lineage>
</organism>
<evidence type="ECO:0000313" key="11">
    <source>
        <dbReference type="EMBL" id="QKV53520.1"/>
    </source>
</evidence>
<dbReference type="InterPro" id="IPR055348">
    <property type="entry name" value="DctQ"/>
</dbReference>
<dbReference type="PANTHER" id="PTHR35011:SF2">
    <property type="entry name" value="2,3-DIKETO-L-GULONATE TRAP TRANSPORTER SMALL PERMEASE PROTEIN YIAM"/>
    <property type="match status" value="1"/>
</dbReference>
<comment type="subcellular location">
    <subcellularLocation>
        <location evidence="1 9">Cell inner membrane</location>
        <topology evidence="1 9">Multi-pass membrane protein</topology>
    </subcellularLocation>
</comment>
<keyword evidence="12" id="KW-1185">Reference proteome</keyword>
<evidence type="ECO:0000256" key="7">
    <source>
        <dbReference type="ARBA" id="ARBA00023136"/>
    </source>
</evidence>
<dbReference type="InterPro" id="IPR007387">
    <property type="entry name" value="TRAP_DctQ"/>
</dbReference>
<evidence type="ECO:0000256" key="1">
    <source>
        <dbReference type="ARBA" id="ARBA00004429"/>
    </source>
</evidence>
<comment type="function">
    <text evidence="9">Part of the tripartite ATP-independent periplasmic (TRAP) transport system.</text>
</comment>
<dbReference type="RefSeq" id="WP_175504326.1">
    <property type="nucleotide sequence ID" value="NZ_CP054840.1"/>
</dbReference>
<accession>A0A6N1X6S0</accession>
<dbReference type="GO" id="GO:0015740">
    <property type="term" value="P:C4-dicarboxylate transport"/>
    <property type="evidence" value="ECO:0007669"/>
    <property type="project" value="TreeGrafter"/>
</dbReference>
<evidence type="ECO:0000256" key="9">
    <source>
        <dbReference type="RuleBase" id="RU369079"/>
    </source>
</evidence>
<dbReference type="EMBL" id="CP054840">
    <property type="protein sequence ID" value="QKV53520.1"/>
    <property type="molecule type" value="Genomic_DNA"/>
</dbReference>
<feature type="transmembrane region" description="Helical" evidence="9">
    <location>
        <begin position="123"/>
        <end position="145"/>
    </location>
</feature>
<keyword evidence="3" id="KW-1003">Cell membrane</keyword>
<dbReference type="GO" id="GO:0022857">
    <property type="term" value="F:transmembrane transporter activity"/>
    <property type="evidence" value="ECO:0007669"/>
    <property type="project" value="UniProtKB-UniRule"/>
</dbReference>
<comment type="subunit">
    <text evidence="9">The complex comprises the extracytoplasmic solute receptor protein and the two transmembrane proteins.</text>
</comment>
<comment type="similarity">
    <text evidence="8 9">Belongs to the TRAP transporter small permease family.</text>
</comment>